<dbReference type="PROSITE" id="PS00671">
    <property type="entry name" value="D_2_HYDROXYACID_DH_3"/>
    <property type="match status" value="1"/>
</dbReference>
<dbReference type="AlphaFoldDB" id="A0A0D8HLN1"/>
<reference evidence="7 8" key="1">
    <citation type="submission" date="2015-01" db="EMBL/GenBank/DDBJ databases">
        <title>Draft genome of the acidophilic iron oxidizer Acidithrix ferrooxidans strain Py-F3.</title>
        <authorList>
            <person name="Poehlein A."/>
            <person name="Eisen S."/>
            <person name="Schloemann M."/>
            <person name="Johnson B.D."/>
            <person name="Daniel R."/>
            <person name="Muehling M."/>
        </authorList>
    </citation>
    <scope>NUCLEOTIDE SEQUENCE [LARGE SCALE GENOMIC DNA]</scope>
    <source>
        <strain evidence="7 8">Py-F3</strain>
    </source>
</reference>
<evidence type="ECO:0000256" key="2">
    <source>
        <dbReference type="ARBA" id="ARBA00023002"/>
    </source>
</evidence>
<evidence type="ECO:0000313" key="8">
    <source>
        <dbReference type="Proteomes" id="UP000032360"/>
    </source>
</evidence>
<dbReference type="EC" id="1.1.1.79" evidence="7"/>
<gene>
    <name evidence="7" type="primary">ghrB</name>
    <name evidence="7" type="ORF">AXFE_03730</name>
</gene>
<proteinExistence type="inferred from homology"/>
<dbReference type="InterPro" id="IPR050223">
    <property type="entry name" value="D-isomer_2-hydroxyacid_DH"/>
</dbReference>
<protein>
    <submittedName>
        <fullName evidence="7">Glyoxylate/hydroxypyruvate reductase B</fullName>
        <ecNumber evidence="7">1.1.1.215</ecNumber>
        <ecNumber evidence="7">1.1.1.79</ecNumber>
        <ecNumber evidence="7">1.1.1.81</ecNumber>
    </submittedName>
</protein>
<dbReference type="GO" id="GO:0008873">
    <property type="term" value="F:gluconate 2-dehydrogenase activity"/>
    <property type="evidence" value="ECO:0007669"/>
    <property type="project" value="UniProtKB-EC"/>
</dbReference>
<dbReference type="GO" id="GO:0051287">
    <property type="term" value="F:NAD binding"/>
    <property type="evidence" value="ECO:0007669"/>
    <property type="project" value="InterPro"/>
</dbReference>
<organism evidence="7 8">
    <name type="scientific">Acidithrix ferrooxidans</name>
    <dbReference type="NCBI Taxonomy" id="1280514"/>
    <lineage>
        <taxon>Bacteria</taxon>
        <taxon>Bacillati</taxon>
        <taxon>Actinomycetota</taxon>
        <taxon>Acidimicrobiia</taxon>
        <taxon>Acidimicrobiales</taxon>
        <taxon>Acidimicrobiaceae</taxon>
        <taxon>Acidithrix</taxon>
    </lineage>
</organism>
<comment type="similarity">
    <text evidence="1 4">Belongs to the D-isomer specific 2-hydroxyacid dehydrogenase family.</text>
</comment>
<keyword evidence="3" id="KW-0520">NAD</keyword>
<keyword evidence="8" id="KW-1185">Reference proteome</keyword>
<evidence type="ECO:0000259" key="5">
    <source>
        <dbReference type="Pfam" id="PF00389"/>
    </source>
</evidence>
<evidence type="ECO:0000256" key="4">
    <source>
        <dbReference type="RuleBase" id="RU003719"/>
    </source>
</evidence>
<accession>A0A0D8HLN1</accession>
<keyword evidence="7" id="KW-0670">Pyruvate</keyword>
<dbReference type="GO" id="GO:0005829">
    <property type="term" value="C:cytosol"/>
    <property type="evidence" value="ECO:0007669"/>
    <property type="project" value="TreeGrafter"/>
</dbReference>
<evidence type="ECO:0000313" key="7">
    <source>
        <dbReference type="EMBL" id="KJF18764.1"/>
    </source>
</evidence>
<dbReference type="SUPFAM" id="SSF52283">
    <property type="entry name" value="Formate/glycerate dehydrogenase catalytic domain-like"/>
    <property type="match status" value="1"/>
</dbReference>
<evidence type="ECO:0000259" key="6">
    <source>
        <dbReference type="Pfam" id="PF02826"/>
    </source>
</evidence>
<dbReference type="EC" id="1.1.1.81" evidence="7"/>
<dbReference type="EMBL" id="JXYS01000007">
    <property type="protein sequence ID" value="KJF18764.1"/>
    <property type="molecule type" value="Genomic_DNA"/>
</dbReference>
<dbReference type="Proteomes" id="UP000032360">
    <property type="component" value="Unassembled WGS sequence"/>
</dbReference>
<feature type="domain" description="D-isomer specific 2-hydroxyacid dehydrogenase NAD-binding" evidence="6">
    <location>
        <begin position="99"/>
        <end position="266"/>
    </location>
</feature>
<dbReference type="GO" id="GO:0030267">
    <property type="term" value="F:glyoxylate reductase (NADPH) activity"/>
    <property type="evidence" value="ECO:0007669"/>
    <property type="project" value="UniProtKB-EC"/>
</dbReference>
<dbReference type="InterPro" id="IPR006139">
    <property type="entry name" value="D-isomer_2_OHA_DH_cat_dom"/>
</dbReference>
<dbReference type="Pfam" id="PF02826">
    <property type="entry name" value="2-Hacid_dh_C"/>
    <property type="match status" value="1"/>
</dbReference>
<name>A0A0D8HLN1_9ACTN</name>
<dbReference type="Gene3D" id="3.40.50.720">
    <property type="entry name" value="NAD(P)-binding Rossmann-like Domain"/>
    <property type="match status" value="2"/>
</dbReference>
<dbReference type="RefSeq" id="WP_052604182.1">
    <property type="nucleotide sequence ID" value="NZ_JXYS01000007.1"/>
</dbReference>
<dbReference type="PANTHER" id="PTHR10996:SF178">
    <property type="entry name" value="2-HYDROXYACID DEHYDROGENASE YGL185C-RELATED"/>
    <property type="match status" value="1"/>
</dbReference>
<dbReference type="InterPro" id="IPR029753">
    <property type="entry name" value="D-isomer_DH_CS"/>
</dbReference>
<dbReference type="SUPFAM" id="SSF51735">
    <property type="entry name" value="NAD(P)-binding Rossmann-fold domains"/>
    <property type="match status" value="1"/>
</dbReference>
<dbReference type="InterPro" id="IPR036291">
    <property type="entry name" value="NAD(P)-bd_dom_sf"/>
</dbReference>
<dbReference type="Pfam" id="PF00389">
    <property type="entry name" value="2-Hacid_dh"/>
    <property type="match status" value="1"/>
</dbReference>
<dbReference type="GO" id="GO:0016618">
    <property type="term" value="F:hydroxypyruvate reductase [NAD(P)H] activity"/>
    <property type="evidence" value="ECO:0007669"/>
    <property type="project" value="UniProtKB-EC"/>
</dbReference>
<sequence length="301" mass="32511">MQILIPHAFSHIKLPNGISATIFDGDVDELPPNLDEIEIYVPSYMGGDGIYNAIDKMPRLKWLQLLTAGIDRALPFMREGVTLCNAKGVHDDATAELTIALILTRLRGIDATIRAKNQGWSTRKTRPSIFGAKVTIIGAGSIGRRIATLITAFGGLPTLVSKGGHNDTIAFNVCEEVVRNSDIVVVVVPLTSETKGLIDANFLAMMPNNSLLINVARGEVVVTADLYKEVSSGRISAGIDVTDPEPLDPSHPLWECENVVITPHVGGATKSFYIKATELLEDNLARISRGETPKNVIEGSY</sequence>
<dbReference type="OrthoDB" id="4324715at2"/>
<dbReference type="EC" id="1.1.1.215" evidence="7"/>
<evidence type="ECO:0000256" key="3">
    <source>
        <dbReference type="ARBA" id="ARBA00023027"/>
    </source>
</evidence>
<evidence type="ECO:0000256" key="1">
    <source>
        <dbReference type="ARBA" id="ARBA00005854"/>
    </source>
</evidence>
<feature type="domain" description="D-isomer specific 2-hydroxyacid dehydrogenase catalytic" evidence="5">
    <location>
        <begin position="53"/>
        <end position="297"/>
    </location>
</feature>
<dbReference type="PANTHER" id="PTHR10996">
    <property type="entry name" value="2-HYDROXYACID DEHYDROGENASE-RELATED"/>
    <property type="match status" value="1"/>
</dbReference>
<dbReference type="InterPro" id="IPR006140">
    <property type="entry name" value="D-isomer_DH_NAD-bd"/>
</dbReference>
<comment type="caution">
    <text evidence="7">The sequence shown here is derived from an EMBL/GenBank/DDBJ whole genome shotgun (WGS) entry which is preliminary data.</text>
</comment>
<keyword evidence="2 4" id="KW-0560">Oxidoreductase</keyword>
<dbReference type="STRING" id="1280514.AXFE_03730"/>